<evidence type="ECO:0000313" key="1">
    <source>
        <dbReference type="EMBL" id="CAB4157631.1"/>
    </source>
</evidence>
<sequence>MKLPPWMNLDWLFGVLPEPKTHWFFDQARFERESRIGAIRIRQSKLAEEIRTAVKQKKAASHLYAEQRNLTTERMRLEAGQ</sequence>
<organism evidence="1">
    <name type="scientific">uncultured Caudovirales phage</name>
    <dbReference type="NCBI Taxonomy" id="2100421"/>
    <lineage>
        <taxon>Viruses</taxon>
        <taxon>Duplodnaviria</taxon>
        <taxon>Heunggongvirae</taxon>
        <taxon>Uroviricota</taxon>
        <taxon>Caudoviricetes</taxon>
        <taxon>Peduoviridae</taxon>
        <taxon>Maltschvirus</taxon>
        <taxon>Maltschvirus maltsch</taxon>
    </lineage>
</organism>
<gene>
    <name evidence="1" type="ORF">UFOVP679_35</name>
</gene>
<reference evidence="1" key="1">
    <citation type="submission" date="2020-04" db="EMBL/GenBank/DDBJ databases">
        <authorList>
            <person name="Chiriac C."/>
            <person name="Salcher M."/>
            <person name="Ghai R."/>
            <person name="Kavagutti S V."/>
        </authorList>
    </citation>
    <scope>NUCLEOTIDE SEQUENCE</scope>
</reference>
<accession>A0A6J5NJJ1</accession>
<protein>
    <submittedName>
        <fullName evidence="1">Uncharacterized protein</fullName>
    </submittedName>
</protein>
<proteinExistence type="predicted"/>
<name>A0A6J5NJJ1_9CAUD</name>
<dbReference type="EMBL" id="LR796660">
    <property type="protein sequence ID" value="CAB4157631.1"/>
    <property type="molecule type" value="Genomic_DNA"/>
</dbReference>